<feature type="compositionally biased region" description="Basic and acidic residues" evidence="2">
    <location>
        <begin position="267"/>
        <end position="286"/>
    </location>
</feature>
<feature type="region of interest" description="Disordered" evidence="2">
    <location>
        <begin position="136"/>
        <end position="295"/>
    </location>
</feature>
<name>A0A367ZSV2_9BACT</name>
<reference evidence="3 4" key="1">
    <citation type="submission" date="2018-05" db="EMBL/GenBank/DDBJ databases">
        <title>A metagenomic window into the 2 km-deep terrestrial subsurface aquifer revealed taxonomically and functionally diverse microbial community comprising novel uncultured bacterial lineages.</title>
        <authorList>
            <person name="Kadnikov V.V."/>
            <person name="Mardanov A.V."/>
            <person name="Beletsky A.V."/>
            <person name="Banks D."/>
            <person name="Pimenov N.V."/>
            <person name="Frank Y.A."/>
            <person name="Karnachuk O.V."/>
            <person name="Ravin N.V."/>
        </authorList>
    </citation>
    <scope>NUCLEOTIDE SEQUENCE [LARGE SCALE GENOMIC DNA]</scope>
    <source>
        <strain evidence="3">BY5</strain>
    </source>
</reference>
<evidence type="ECO:0000256" key="2">
    <source>
        <dbReference type="SAM" id="MobiDB-lite"/>
    </source>
</evidence>
<dbReference type="InterPro" id="IPR011990">
    <property type="entry name" value="TPR-like_helical_dom_sf"/>
</dbReference>
<gene>
    <name evidence="3" type="ORF">OZSIB_3167</name>
</gene>
<feature type="compositionally biased region" description="Low complexity" evidence="2">
    <location>
        <begin position="144"/>
        <end position="171"/>
    </location>
</feature>
<dbReference type="Pfam" id="PF13432">
    <property type="entry name" value="TPR_16"/>
    <property type="match status" value="1"/>
</dbReference>
<dbReference type="Proteomes" id="UP000252355">
    <property type="component" value="Unassembled WGS sequence"/>
</dbReference>
<evidence type="ECO:0000313" key="3">
    <source>
        <dbReference type="EMBL" id="RCK80421.1"/>
    </source>
</evidence>
<dbReference type="SMART" id="SM00028">
    <property type="entry name" value="TPR"/>
    <property type="match status" value="2"/>
</dbReference>
<sequence length="370" mass="40235">MLGGLLWCAGGPAAGAHPADDVAWAQAALAKGDLEAAEAALHRARFADPDDPRLLYNLGVVQYRKRNYLDAARSFAEAARAAPDPAARADALHNLGNAAYRAARFQEAIGAYQASLDLREDAMTRYNLEQARKRLQEEMERRAQTQPDQPSPTGGQPGQDQPQGGQANSSPGGEGSSQGGQDRQPSGQGESKQDGQSAEQRADQSGQQGPDGQAGQPQTGPSGQDQASRPDGASPKPGDQARTPDSRVGTDTPEMGLGSDTAEVGPEGEKERQDLAMAQPDREKPPPADISQRARAMKNIKLNAYAVEKLLRDLEEREKEVQRRYRRDPQRDDSLDEEFDPFFMTPDQLRDFIDRRSGRRAQPKSDSPDW</sequence>
<proteinExistence type="predicted"/>
<dbReference type="Gene3D" id="1.25.40.10">
    <property type="entry name" value="Tetratricopeptide repeat domain"/>
    <property type="match status" value="1"/>
</dbReference>
<feature type="repeat" description="TPR" evidence="1">
    <location>
        <begin position="52"/>
        <end position="85"/>
    </location>
</feature>
<feature type="repeat" description="TPR" evidence="1">
    <location>
        <begin position="89"/>
        <end position="122"/>
    </location>
</feature>
<protein>
    <submittedName>
        <fullName evidence="3">TPR domain protein in aerotolerance operon</fullName>
    </submittedName>
</protein>
<dbReference type="SUPFAM" id="SSF48452">
    <property type="entry name" value="TPR-like"/>
    <property type="match status" value="1"/>
</dbReference>
<dbReference type="AlphaFoldDB" id="A0A367ZSV2"/>
<feature type="compositionally biased region" description="Basic and acidic residues" evidence="2">
    <location>
        <begin position="316"/>
        <end position="333"/>
    </location>
</feature>
<feature type="compositionally biased region" description="Polar residues" evidence="2">
    <location>
        <begin position="183"/>
        <end position="199"/>
    </location>
</feature>
<feature type="region of interest" description="Disordered" evidence="2">
    <location>
        <begin position="316"/>
        <end position="370"/>
    </location>
</feature>
<dbReference type="PROSITE" id="PS50005">
    <property type="entry name" value="TPR"/>
    <property type="match status" value="2"/>
</dbReference>
<comment type="caution">
    <text evidence="3">The sequence shown here is derived from an EMBL/GenBank/DDBJ whole genome shotgun (WGS) entry which is preliminary data.</text>
</comment>
<dbReference type="EMBL" id="QOQW01000006">
    <property type="protein sequence ID" value="RCK80421.1"/>
    <property type="molecule type" value="Genomic_DNA"/>
</dbReference>
<organism evidence="3 4">
    <name type="scientific">Candidatus Ozemobacter sibiricus</name>
    <dbReference type="NCBI Taxonomy" id="2268124"/>
    <lineage>
        <taxon>Bacteria</taxon>
        <taxon>Candidatus Ozemobacteria</taxon>
        <taxon>Candidatus Ozemobacterales</taxon>
        <taxon>Candidatus Ozemobacteraceae</taxon>
        <taxon>Candidatus Ozemobacter</taxon>
    </lineage>
</organism>
<dbReference type="InterPro" id="IPR019734">
    <property type="entry name" value="TPR_rpt"/>
</dbReference>
<evidence type="ECO:0000256" key="1">
    <source>
        <dbReference type="PROSITE-ProRule" id="PRU00339"/>
    </source>
</evidence>
<keyword evidence="1" id="KW-0802">TPR repeat</keyword>
<accession>A0A367ZSV2</accession>
<feature type="compositionally biased region" description="Low complexity" evidence="2">
    <location>
        <begin position="204"/>
        <end position="221"/>
    </location>
</feature>
<evidence type="ECO:0000313" key="4">
    <source>
        <dbReference type="Proteomes" id="UP000252355"/>
    </source>
</evidence>